<name>A0AAD5R286_PARTN</name>
<proteinExistence type="predicted"/>
<dbReference type="Proteomes" id="UP001196413">
    <property type="component" value="Unassembled WGS sequence"/>
</dbReference>
<gene>
    <name evidence="2" type="ORF">KIN20_029314</name>
</gene>
<protein>
    <submittedName>
        <fullName evidence="2">Uncharacterized protein</fullName>
    </submittedName>
</protein>
<sequence>MCSINFRPLERPYRLVSGSGDNTVPYLKFHRSSSNKKNPLSSQYRPTASLQLNGRPLPNGRHVKSSASGHLAHTLANKQAAQMVHDSREQWYCRASRSLDRKWSKWRGRSTPAPTSTGSSIAGHHPNGRLTSPGPPHLISLSIHHCSLCTVSLSCN</sequence>
<keyword evidence="3" id="KW-1185">Reference proteome</keyword>
<accession>A0AAD5R286</accession>
<dbReference type="AlphaFoldDB" id="A0AAD5R286"/>
<evidence type="ECO:0000313" key="3">
    <source>
        <dbReference type="Proteomes" id="UP001196413"/>
    </source>
</evidence>
<reference evidence="2" key="1">
    <citation type="submission" date="2021-06" db="EMBL/GenBank/DDBJ databases">
        <title>Parelaphostrongylus tenuis whole genome reference sequence.</title>
        <authorList>
            <person name="Garwood T.J."/>
            <person name="Larsen P.A."/>
            <person name="Fountain-Jones N.M."/>
            <person name="Garbe J.R."/>
            <person name="Macchietto M.G."/>
            <person name="Kania S.A."/>
            <person name="Gerhold R.W."/>
            <person name="Richards J.E."/>
            <person name="Wolf T.M."/>
        </authorList>
    </citation>
    <scope>NUCLEOTIDE SEQUENCE</scope>
    <source>
        <strain evidence="2">MNPRO001-30</strain>
        <tissue evidence="2">Meninges</tissue>
    </source>
</reference>
<comment type="caution">
    <text evidence="2">The sequence shown here is derived from an EMBL/GenBank/DDBJ whole genome shotgun (WGS) entry which is preliminary data.</text>
</comment>
<feature type="region of interest" description="Disordered" evidence="1">
    <location>
        <begin position="104"/>
        <end position="133"/>
    </location>
</feature>
<dbReference type="EMBL" id="JAHQIW010006121">
    <property type="protein sequence ID" value="KAJ1368230.1"/>
    <property type="molecule type" value="Genomic_DNA"/>
</dbReference>
<evidence type="ECO:0000313" key="2">
    <source>
        <dbReference type="EMBL" id="KAJ1368230.1"/>
    </source>
</evidence>
<organism evidence="2 3">
    <name type="scientific">Parelaphostrongylus tenuis</name>
    <name type="common">Meningeal worm</name>
    <dbReference type="NCBI Taxonomy" id="148309"/>
    <lineage>
        <taxon>Eukaryota</taxon>
        <taxon>Metazoa</taxon>
        <taxon>Ecdysozoa</taxon>
        <taxon>Nematoda</taxon>
        <taxon>Chromadorea</taxon>
        <taxon>Rhabditida</taxon>
        <taxon>Rhabditina</taxon>
        <taxon>Rhabditomorpha</taxon>
        <taxon>Strongyloidea</taxon>
        <taxon>Metastrongylidae</taxon>
        <taxon>Parelaphostrongylus</taxon>
    </lineage>
</organism>
<evidence type="ECO:0000256" key="1">
    <source>
        <dbReference type="SAM" id="MobiDB-lite"/>
    </source>
</evidence>